<gene>
    <name evidence="4" type="ORF">A3I35_01700</name>
</gene>
<dbReference type="PANTHER" id="PTHR43022">
    <property type="entry name" value="PROTEIN SMF"/>
    <property type="match status" value="1"/>
</dbReference>
<evidence type="ECO:0000259" key="3">
    <source>
        <dbReference type="Pfam" id="PF17782"/>
    </source>
</evidence>
<dbReference type="NCBIfam" id="TIGR00732">
    <property type="entry name" value="dprA"/>
    <property type="match status" value="1"/>
</dbReference>
<dbReference type="Pfam" id="PF02481">
    <property type="entry name" value="DNA_processg_A"/>
    <property type="match status" value="1"/>
</dbReference>
<evidence type="ECO:0000313" key="5">
    <source>
        <dbReference type="Proteomes" id="UP000177878"/>
    </source>
</evidence>
<dbReference type="InterPro" id="IPR036388">
    <property type="entry name" value="WH-like_DNA-bd_sf"/>
</dbReference>
<dbReference type="Gene3D" id="1.10.10.10">
    <property type="entry name" value="Winged helix-like DNA-binding domain superfamily/Winged helix DNA-binding domain"/>
    <property type="match status" value="1"/>
</dbReference>
<sequence>MSTSPNPSNITADLPYWVALSTFAKFGPKRFFYLRKYFPDMRTAWRAGAAELRAAGIDAGVAAEFISHRQTIEPETEMAKLANEKIKAIALPDDSYPRLLKEIYDAPPVLYCRGELPDSINFCLAVVGSRKYTSYGRQAVQSLVSRLAAAGLVIVSGLALGIDALAHLSCLDSKGKTIAVLGSGLDRQNIYPATNRQLAEKILARGGLLMSEYPYGTPALKHHFPQRNRLISGLSLGTLIIEASAESGALITAQCALEQNREVFAVPGSIFNPNSVGTNNLIKTGARAVSCAEEIMETFELENIASLTQNQKIMPATAAEQKMISVLSHESAHINQLARLAKLDTATVNATLLTMELKGYVRSLGGGNYVLA</sequence>
<dbReference type="STRING" id="1797988.A3I35_01700"/>
<dbReference type="Proteomes" id="UP000177878">
    <property type="component" value="Unassembled WGS sequence"/>
</dbReference>
<comment type="similarity">
    <text evidence="1">Belongs to the DprA/Smf family.</text>
</comment>
<feature type="domain" description="DprA winged helix" evidence="3">
    <location>
        <begin position="313"/>
        <end position="367"/>
    </location>
</feature>
<organism evidence="4 5">
    <name type="scientific">Candidatus Falkowbacteria bacterium RIFCSPLOWO2_02_FULL_45_15</name>
    <dbReference type="NCBI Taxonomy" id="1797988"/>
    <lineage>
        <taxon>Bacteria</taxon>
        <taxon>Candidatus Falkowiibacteriota</taxon>
    </lineage>
</organism>
<dbReference type="InterPro" id="IPR003488">
    <property type="entry name" value="DprA"/>
</dbReference>
<feature type="domain" description="Smf/DprA SLOG" evidence="2">
    <location>
        <begin position="89"/>
        <end position="299"/>
    </location>
</feature>
<dbReference type="GO" id="GO:0009294">
    <property type="term" value="P:DNA-mediated transformation"/>
    <property type="evidence" value="ECO:0007669"/>
    <property type="project" value="InterPro"/>
</dbReference>
<dbReference type="Pfam" id="PF17782">
    <property type="entry name" value="WHD_DprA"/>
    <property type="match status" value="1"/>
</dbReference>
<accession>A0A1F5RX36</accession>
<reference evidence="4 5" key="1">
    <citation type="journal article" date="2016" name="Nat. Commun.">
        <title>Thousands of microbial genomes shed light on interconnected biogeochemical processes in an aquifer system.</title>
        <authorList>
            <person name="Anantharaman K."/>
            <person name="Brown C.T."/>
            <person name="Hug L.A."/>
            <person name="Sharon I."/>
            <person name="Castelle C.J."/>
            <person name="Probst A.J."/>
            <person name="Thomas B.C."/>
            <person name="Singh A."/>
            <person name="Wilkins M.J."/>
            <person name="Karaoz U."/>
            <person name="Brodie E.L."/>
            <person name="Williams K.H."/>
            <person name="Hubbard S.S."/>
            <person name="Banfield J.F."/>
        </authorList>
    </citation>
    <scope>NUCLEOTIDE SEQUENCE [LARGE SCALE GENOMIC DNA]</scope>
</reference>
<dbReference type="InterPro" id="IPR057666">
    <property type="entry name" value="DrpA_SLOG"/>
</dbReference>
<comment type="caution">
    <text evidence="4">The sequence shown here is derived from an EMBL/GenBank/DDBJ whole genome shotgun (WGS) entry which is preliminary data.</text>
</comment>
<protein>
    <submittedName>
        <fullName evidence="4">DNA protecting protein DprA</fullName>
    </submittedName>
</protein>
<name>A0A1F5RX36_9BACT</name>
<dbReference type="PANTHER" id="PTHR43022:SF1">
    <property type="entry name" value="PROTEIN SMF"/>
    <property type="match status" value="1"/>
</dbReference>
<evidence type="ECO:0000256" key="1">
    <source>
        <dbReference type="ARBA" id="ARBA00006525"/>
    </source>
</evidence>
<evidence type="ECO:0000313" key="4">
    <source>
        <dbReference type="EMBL" id="OGF18968.1"/>
    </source>
</evidence>
<dbReference type="SUPFAM" id="SSF102405">
    <property type="entry name" value="MCP/YpsA-like"/>
    <property type="match status" value="1"/>
</dbReference>
<evidence type="ECO:0000259" key="2">
    <source>
        <dbReference type="Pfam" id="PF02481"/>
    </source>
</evidence>
<dbReference type="AlphaFoldDB" id="A0A1F5RX36"/>
<dbReference type="EMBL" id="MFFV01000041">
    <property type="protein sequence ID" value="OGF18968.1"/>
    <property type="molecule type" value="Genomic_DNA"/>
</dbReference>
<dbReference type="Gene3D" id="3.40.50.450">
    <property type="match status" value="1"/>
</dbReference>
<dbReference type="InterPro" id="IPR041614">
    <property type="entry name" value="DprA_WH"/>
</dbReference>
<proteinExistence type="inferred from homology"/>